<dbReference type="InterPro" id="IPR018961">
    <property type="entry name" value="DnaJ_homolog_subfam-C_membr-28"/>
</dbReference>
<sequence>MASIHDLLAERRIADALRRGEFEHLPGEGKPLVFDETLFVSPEQRMAGKVLRNAGFSPPEIGLRKEIARLRAELAGLAEGEQRAASRRRLAMLIVQLGEMRR</sequence>
<dbReference type="RefSeq" id="WP_004339637.1">
    <property type="nucleotide sequence ID" value="NZ_AMXE01000048.1"/>
</dbReference>
<keyword evidence="3" id="KW-1185">Reference proteome</keyword>
<feature type="domain" description="DnaJ homologue subfamily C member 28 conserved" evidence="1">
    <location>
        <begin position="8"/>
        <end position="75"/>
    </location>
</feature>
<name>N6XYB7_THAL4</name>
<evidence type="ECO:0000259" key="1">
    <source>
        <dbReference type="Pfam" id="PF09350"/>
    </source>
</evidence>
<dbReference type="OrthoDB" id="9798476at2"/>
<dbReference type="EMBL" id="AMXE01000048">
    <property type="protein sequence ID" value="ENO86806.1"/>
    <property type="molecule type" value="Genomic_DNA"/>
</dbReference>
<reference evidence="2 3" key="1">
    <citation type="submission" date="2012-09" db="EMBL/GenBank/DDBJ databases">
        <title>Draft Genome Sequences of 6 Strains from Genus Thauera.</title>
        <authorList>
            <person name="Liu B."/>
            <person name="Shapleigh J.P."/>
            <person name="Frostegard A.H."/>
        </authorList>
    </citation>
    <scope>NUCLEOTIDE SEQUENCE [LARGE SCALE GENOMIC DNA]</scope>
    <source>
        <strain evidence="3">47Lol / DSM 12138</strain>
    </source>
</reference>
<dbReference type="Pfam" id="PF09350">
    <property type="entry name" value="DJC28_CD"/>
    <property type="match status" value="1"/>
</dbReference>
<organism evidence="2 3">
    <name type="scientific">Thauera linaloolentis (strain DSM 12138 / JCM 21573 / CCUG 41526 / CIP 105981 / IAM 15112 / NBRC 102519 / 47Lol)</name>
    <dbReference type="NCBI Taxonomy" id="1123367"/>
    <lineage>
        <taxon>Bacteria</taxon>
        <taxon>Pseudomonadati</taxon>
        <taxon>Pseudomonadota</taxon>
        <taxon>Betaproteobacteria</taxon>
        <taxon>Rhodocyclales</taxon>
        <taxon>Zoogloeaceae</taxon>
        <taxon>Thauera</taxon>
    </lineage>
</organism>
<accession>N6XYB7</accession>
<dbReference type="PANTHER" id="PTHR39158:SF1">
    <property type="entry name" value="DNAJ HOMOLOG SUBFAMILY C MEMBER 28"/>
    <property type="match status" value="1"/>
</dbReference>
<protein>
    <recommendedName>
        <fullName evidence="1">DnaJ homologue subfamily C member 28 conserved domain-containing protein</fullName>
    </recommendedName>
</protein>
<dbReference type="Proteomes" id="UP000013232">
    <property type="component" value="Unassembled WGS sequence"/>
</dbReference>
<dbReference type="AlphaFoldDB" id="N6XYB7"/>
<dbReference type="PANTHER" id="PTHR39158">
    <property type="entry name" value="OS08G0560600 PROTEIN"/>
    <property type="match status" value="1"/>
</dbReference>
<dbReference type="STRING" id="1123367.GCA_000621305_00838"/>
<dbReference type="InterPro" id="IPR052573">
    <property type="entry name" value="DnaJ_C_subfamily_28"/>
</dbReference>
<evidence type="ECO:0000313" key="3">
    <source>
        <dbReference type="Proteomes" id="UP000013232"/>
    </source>
</evidence>
<proteinExistence type="predicted"/>
<dbReference type="eggNOG" id="ENOG5032TNY">
    <property type="taxonomic scope" value="Bacteria"/>
</dbReference>
<evidence type="ECO:0000313" key="2">
    <source>
        <dbReference type="EMBL" id="ENO86806.1"/>
    </source>
</evidence>
<gene>
    <name evidence="2" type="ORF">C666_12380</name>
</gene>
<comment type="caution">
    <text evidence="2">The sequence shown here is derived from an EMBL/GenBank/DDBJ whole genome shotgun (WGS) entry which is preliminary data.</text>
</comment>